<dbReference type="InterPro" id="IPR014756">
    <property type="entry name" value="Ig_E-set"/>
</dbReference>
<feature type="domain" description="MD-2-related lipid-recognition" evidence="8">
    <location>
        <begin position="3"/>
        <end position="119"/>
    </location>
</feature>
<evidence type="ECO:0000256" key="2">
    <source>
        <dbReference type="ARBA" id="ARBA00006370"/>
    </source>
</evidence>
<organism evidence="9 10">
    <name type="scientific">Macrolepiota fuliginosa MF-IS2</name>
    <dbReference type="NCBI Taxonomy" id="1400762"/>
    <lineage>
        <taxon>Eukaryota</taxon>
        <taxon>Fungi</taxon>
        <taxon>Dikarya</taxon>
        <taxon>Basidiomycota</taxon>
        <taxon>Agaricomycotina</taxon>
        <taxon>Agaricomycetes</taxon>
        <taxon>Agaricomycetidae</taxon>
        <taxon>Agaricales</taxon>
        <taxon>Agaricineae</taxon>
        <taxon>Agaricaceae</taxon>
        <taxon>Macrolepiota</taxon>
    </lineage>
</organism>
<dbReference type="Pfam" id="PF02221">
    <property type="entry name" value="E1_DerP2_DerF2"/>
    <property type="match status" value="1"/>
</dbReference>
<keyword evidence="7" id="KW-0445">Lipid transport</keyword>
<dbReference type="PANTHER" id="PTHR11306">
    <property type="entry name" value="NIEMANN PICK TYPE C2 PROTEIN NPC2-RELATED"/>
    <property type="match status" value="1"/>
</dbReference>
<comment type="subunit">
    <text evidence="3">Monomer.</text>
</comment>
<gene>
    <name evidence="9" type="ORF">P691DRAFT_665572</name>
</gene>
<dbReference type="OrthoDB" id="6409159at2759"/>
<dbReference type="EMBL" id="MU151107">
    <property type="protein sequence ID" value="KAF9450324.1"/>
    <property type="molecule type" value="Genomic_DNA"/>
</dbReference>
<evidence type="ECO:0000256" key="5">
    <source>
        <dbReference type="ARBA" id="ARBA00022448"/>
    </source>
</evidence>
<evidence type="ECO:0000256" key="1">
    <source>
        <dbReference type="ARBA" id="ARBA00002053"/>
    </source>
</evidence>
<dbReference type="AlphaFoldDB" id="A0A9P6C6H2"/>
<name>A0A9P6C6H2_9AGAR</name>
<dbReference type="InterPro" id="IPR039670">
    <property type="entry name" value="NPC2-like"/>
</dbReference>
<comment type="caution">
    <text evidence="9">The sequence shown here is derived from an EMBL/GenBank/DDBJ whole genome shotgun (WGS) entry which is preliminary data.</text>
</comment>
<dbReference type="SUPFAM" id="SSF81296">
    <property type="entry name" value="E set domains"/>
    <property type="match status" value="1"/>
</dbReference>
<dbReference type="GO" id="GO:0032934">
    <property type="term" value="F:sterol binding"/>
    <property type="evidence" value="ECO:0007669"/>
    <property type="project" value="InterPro"/>
</dbReference>
<dbReference type="Gene3D" id="2.60.40.770">
    <property type="match status" value="1"/>
</dbReference>
<protein>
    <recommendedName>
        <fullName evidence="4">Phosphatidylglycerol/phosphatidylinositol transfer protein</fullName>
    </recommendedName>
</protein>
<dbReference type="InterPro" id="IPR003172">
    <property type="entry name" value="ML_dom"/>
</dbReference>
<evidence type="ECO:0000259" key="8">
    <source>
        <dbReference type="SMART" id="SM00737"/>
    </source>
</evidence>
<dbReference type="PANTHER" id="PTHR11306:SF0">
    <property type="entry name" value="PHOSPHATIDYLGLYCEROL_PHOSPHATIDYLINOSITOL TRANSFER PROTEIN"/>
    <property type="match status" value="1"/>
</dbReference>
<sequence length="135" mass="14709">GSDTDPLQIKSITSIPDSPQRGKNLTVKVQATVAEPIEHGAYADVVVQVGAVKLLQKKFDICEEACKSNLTVQCPVATGDYEMEHTVTLPMEIPPAIFTVAVMGYTAEDDDLLCASFKVNFLDMKNTEPELNVEH</sequence>
<evidence type="ECO:0000313" key="9">
    <source>
        <dbReference type="EMBL" id="KAF9450324.1"/>
    </source>
</evidence>
<keyword evidence="5" id="KW-0813">Transport</keyword>
<keyword evidence="6" id="KW-0732">Signal</keyword>
<evidence type="ECO:0000256" key="7">
    <source>
        <dbReference type="ARBA" id="ARBA00023055"/>
    </source>
</evidence>
<evidence type="ECO:0000313" key="10">
    <source>
        <dbReference type="Proteomes" id="UP000807342"/>
    </source>
</evidence>
<evidence type="ECO:0000256" key="3">
    <source>
        <dbReference type="ARBA" id="ARBA00011245"/>
    </source>
</evidence>
<reference evidence="9" key="1">
    <citation type="submission" date="2020-11" db="EMBL/GenBank/DDBJ databases">
        <authorList>
            <consortium name="DOE Joint Genome Institute"/>
            <person name="Ahrendt S."/>
            <person name="Riley R."/>
            <person name="Andreopoulos W."/>
            <person name="Labutti K."/>
            <person name="Pangilinan J."/>
            <person name="Ruiz-Duenas F.J."/>
            <person name="Barrasa J.M."/>
            <person name="Sanchez-Garcia M."/>
            <person name="Camarero S."/>
            <person name="Miyauchi S."/>
            <person name="Serrano A."/>
            <person name="Linde D."/>
            <person name="Babiker R."/>
            <person name="Drula E."/>
            <person name="Ayuso-Fernandez I."/>
            <person name="Pacheco R."/>
            <person name="Padilla G."/>
            <person name="Ferreira P."/>
            <person name="Barriuso J."/>
            <person name="Kellner H."/>
            <person name="Castanera R."/>
            <person name="Alfaro M."/>
            <person name="Ramirez L."/>
            <person name="Pisabarro A.G."/>
            <person name="Kuo A."/>
            <person name="Tritt A."/>
            <person name="Lipzen A."/>
            <person name="He G."/>
            <person name="Yan M."/>
            <person name="Ng V."/>
            <person name="Cullen D."/>
            <person name="Martin F."/>
            <person name="Rosso M.-N."/>
            <person name="Henrissat B."/>
            <person name="Hibbett D."/>
            <person name="Martinez A.T."/>
            <person name="Grigoriev I.V."/>
        </authorList>
    </citation>
    <scope>NUCLEOTIDE SEQUENCE</scope>
    <source>
        <strain evidence="9">MF-IS2</strain>
    </source>
</reference>
<comment type="similarity">
    <text evidence="2">Belongs to the NPC2 family.</text>
</comment>
<evidence type="ECO:0000256" key="4">
    <source>
        <dbReference type="ARBA" id="ARBA00016056"/>
    </source>
</evidence>
<proteinExistence type="inferred from homology"/>
<dbReference type="GO" id="GO:0015918">
    <property type="term" value="P:sterol transport"/>
    <property type="evidence" value="ECO:0007669"/>
    <property type="project" value="InterPro"/>
</dbReference>
<dbReference type="Proteomes" id="UP000807342">
    <property type="component" value="Unassembled WGS sequence"/>
</dbReference>
<evidence type="ECO:0000256" key="6">
    <source>
        <dbReference type="ARBA" id="ARBA00022729"/>
    </source>
</evidence>
<keyword evidence="10" id="KW-1185">Reference proteome</keyword>
<comment type="function">
    <text evidence="1">Catalyzes the intermembrane transfer of phosphatidylglycerol and phosphatidylinositol.</text>
</comment>
<accession>A0A9P6C6H2</accession>
<dbReference type="SMART" id="SM00737">
    <property type="entry name" value="ML"/>
    <property type="match status" value="1"/>
</dbReference>
<feature type="non-terminal residue" evidence="9">
    <location>
        <position position="1"/>
    </location>
</feature>